<evidence type="ECO:0000313" key="1">
    <source>
        <dbReference type="EMBL" id="KAJ3104926.1"/>
    </source>
</evidence>
<dbReference type="EMBL" id="JADGJH010002030">
    <property type="protein sequence ID" value="KAJ3104926.1"/>
    <property type="molecule type" value="Genomic_DNA"/>
</dbReference>
<sequence length="286" mass="29638">MEKSALSATTSDSFKEPISKLEFTTKTGNVPIELIVTSSADSKITSVSSVIRHTAPNITVSPTLNFKTDTLTVHVTAGQSTTHGFYTGSNSTNEPAATVTIDFPSALEAATIALECGSLKWRGPNTQSFNSSVQLGETNISASPFHTDSLNVKSEKGAIKIANAVVSNKAVLENSLGEIDATVSGYKHLNATLSMGELKVYLTPGAGSRTELGNSLGGLVAKVSGFVGRFDTKVILGKAIVKAPGNVKKGLWGSGYHSGSVGDGEDADGLISAKNALGSVTLEFIE</sequence>
<keyword evidence="2" id="KW-1185">Reference proteome</keyword>
<gene>
    <name evidence="1" type="ORF">HK100_003988</name>
</gene>
<organism evidence="1 2">
    <name type="scientific">Physocladia obscura</name>
    <dbReference type="NCBI Taxonomy" id="109957"/>
    <lineage>
        <taxon>Eukaryota</taxon>
        <taxon>Fungi</taxon>
        <taxon>Fungi incertae sedis</taxon>
        <taxon>Chytridiomycota</taxon>
        <taxon>Chytridiomycota incertae sedis</taxon>
        <taxon>Chytridiomycetes</taxon>
        <taxon>Chytridiales</taxon>
        <taxon>Chytriomycetaceae</taxon>
        <taxon>Physocladia</taxon>
    </lineage>
</organism>
<protein>
    <recommendedName>
        <fullName evidence="3">Adhesin domain-containing protein</fullName>
    </recommendedName>
</protein>
<reference evidence="1" key="1">
    <citation type="submission" date="2020-05" db="EMBL/GenBank/DDBJ databases">
        <title>Phylogenomic resolution of chytrid fungi.</title>
        <authorList>
            <person name="Stajich J.E."/>
            <person name="Amses K."/>
            <person name="Simmons R."/>
            <person name="Seto K."/>
            <person name="Myers J."/>
            <person name="Bonds A."/>
            <person name="Quandt C.A."/>
            <person name="Barry K."/>
            <person name="Liu P."/>
            <person name="Grigoriev I."/>
            <person name="Longcore J.E."/>
            <person name="James T.Y."/>
        </authorList>
    </citation>
    <scope>NUCLEOTIDE SEQUENCE</scope>
    <source>
        <strain evidence="1">JEL0513</strain>
    </source>
</reference>
<comment type="caution">
    <text evidence="1">The sequence shown here is derived from an EMBL/GenBank/DDBJ whole genome shotgun (WGS) entry which is preliminary data.</text>
</comment>
<dbReference type="AlphaFoldDB" id="A0AAD5XD95"/>
<evidence type="ECO:0008006" key="3">
    <source>
        <dbReference type="Google" id="ProtNLM"/>
    </source>
</evidence>
<proteinExistence type="predicted"/>
<name>A0AAD5XD95_9FUNG</name>
<evidence type="ECO:0000313" key="2">
    <source>
        <dbReference type="Proteomes" id="UP001211907"/>
    </source>
</evidence>
<accession>A0AAD5XD95</accession>
<dbReference type="Proteomes" id="UP001211907">
    <property type="component" value="Unassembled WGS sequence"/>
</dbReference>